<dbReference type="GeneID" id="78317250"/>
<keyword evidence="2" id="KW-0328">Glycosyltransferase</keyword>
<feature type="domain" description="Glycosyltransferase 2-like" evidence="9">
    <location>
        <begin position="7"/>
        <end position="169"/>
    </location>
</feature>
<evidence type="ECO:0000256" key="5">
    <source>
        <dbReference type="ARBA" id="ARBA00022985"/>
    </source>
</evidence>
<name>A0A1T4MFW3_TREPO</name>
<dbReference type="GO" id="GO:0099621">
    <property type="term" value="F:undecaprenyl-phosphate 4-deoxy-4-formamido-L-arabinose transferase activity"/>
    <property type="evidence" value="ECO:0007669"/>
    <property type="project" value="TreeGrafter"/>
</dbReference>
<dbReference type="PANTHER" id="PTHR48090">
    <property type="entry name" value="UNDECAPRENYL-PHOSPHATE 4-DEOXY-4-FORMAMIDO-L-ARABINOSE TRANSFERASE-RELATED"/>
    <property type="match status" value="1"/>
</dbReference>
<dbReference type="Pfam" id="PF00535">
    <property type="entry name" value="Glycos_transf_2"/>
    <property type="match status" value="1"/>
</dbReference>
<dbReference type="InterPro" id="IPR029044">
    <property type="entry name" value="Nucleotide-diphossugar_trans"/>
</dbReference>
<keyword evidence="1" id="KW-1003">Cell membrane</keyword>
<dbReference type="SUPFAM" id="SSF53448">
    <property type="entry name" value="Nucleotide-diphospho-sugar transferases"/>
    <property type="match status" value="1"/>
</dbReference>
<evidence type="ECO:0000259" key="9">
    <source>
        <dbReference type="Pfam" id="PF00535"/>
    </source>
</evidence>
<keyword evidence="4 8" id="KW-0812">Transmembrane</keyword>
<dbReference type="Gene3D" id="3.90.550.10">
    <property type="entry name" value="Spore Coat Polysaccharide Biosynthesis Protein SpsA, Chain A"/>
    <property type="match status" value="1"/>
</dbReference>
<evidence type="ECO:0000256" key="7">
    <source>
        <dbReference type="ARBA" id="ARBA00023136"/>
    </source>
</evidence>
<dbReference type="AlphaFoldDB" id="A0A1T4MFW3"/>
<evidence type="ECO:0000256" key="6">
    <source>
        <dbReference type="ARBA" id="ARBA00022989"/>
    </source>
</evidence>
<accession>A0A1T4MFW3</accession>
<evidence type="ECO:0000256" key="2">
    <source>
        <dbReference type="ARBA" id="ARBA00022676"/>
    </source>
</evidence>
<evidence type="ECO:0000313" key="10">
    <source>
        <dbReference type="EMBL" id="SJZ65746.1"/>
    </source>
</evidence>
<keyword evidence="3 10" id="KW-0808">Transferase</keyword>
<dbReference type="CDD" id="cd04187">
    <property type="entry name" value="DPM1_like_bac"/>
    <property type="match status" value="1"/>
</dbReference>
<organism evidence="10 11">
    <name type="scientific">Treponema porcinum</name>
    <dbReference type="NCBI Taxonomy" id="261392"/>
    <lineage>
        <taxon>Bacteria</taxon>
        <taxon>Pseudomonadati</taxon>
        <taxon>Spirochaetota</taxon>
        <taxon>Spirochaetia</taxon>
        <taxon>Spirochaetales</taxon>
        <taxon>Treponemataceae</taxon>
        <taxon>Treponema</taxon>
    </lineage>
</organism>
<keyword evidence="6 8" id="KW-1133">Transmembrane helix</keyword>
<evidence type="ECO:0000313" key="11">
    <source>
        <dbReference type="Proteomes" id="UP000190423"/>
    </source>
</evidence>
<gene>
    <name evidence="10" type="ORF">SAMN02745149_01975</name>
</gene>
<dbReference type="GO" id="GO:0005886">
    <property type="term" value="C:plasma membrane"/>
    <property type="evidence" value="ECO:0007669"/>
    <property type="project" value="TreeGrafter"/>
</dbReference>
<evidence type="ECO:0000256" key="8">
    <source>
        <dbReference type="SAM" id="Phobius"/>
    </source>
</evidence>
<dbReference type="STRING" id="261392.SAMN02745149_01975"/>
<feature type="transmembrane region" description="Helical" evidence="8">
    <location>
        <begin position="231"/>
        <end position="252"/>
    </location>
</feature>
<keyword evidence="11" id="KW-1185">Reference proteome</keyword>
<dbReference type="InterPro" id="IPR050256">
    <property type="entry name" value="Glycosyltransferase_2"/>
</dbReference>
<dbReference type="Proteomes" id="UP000190423">
    <property type="component" value="Unassembled WGS sequence"/>
</dbReference>
<keyword evidence="7 8" id="KW-0472">Membrane</keyword>
<dbReference type="PANTHER" id="PTHR48090:SF3">
    <property type="entry name" value="UNDECAPRENYL-PHOSPHATE 4-DEOXY-4-FORMAMIDO-L-ARABINOSE TRANSFERASE"/>
    <property type="match status" value="1"/>
</dbReference>
<proteinExistence type="predicted"/>
<dbReference type="EMBL" id="FUWG01000015">
    <property type="protein sequence ID" value="SJZ65746.1"/>
    <property type="molecule type" value="Genomic_DNA"/>
</dbReference>
<reference evidence="10 11" key="1">
    <citation type="submission" date="2017-02" db="EMBL/GenBank/DDBJ databases">
        <authorList>
            <person name="Peterson S.W."/>
        </authorList>
    </citation>
    <scope>NUCLEOTIDE SEQUENCE [LARGE SCALE GENOMIC DNA]</scope>
    <source>
        <strain evidence="10 11">ATCC BAA-908</strain>
    </source>
</reference>
<sequence length="312" mass="35068">MEKKLISFVIPCYRSEHTIRTVVDEIISVVQTKKDFDYEIILVNDCSPDNVWNVIKTMSIENSKIKGVSLSRNFGQQSAILAGYAQTTGAYVFSLDDDGQAPIESIFELIAKLDEGYDVVYAKYSEVKQNLFRRFGSYIARKMSQFCIGIPKNIRITSFFVAKQFIIKEMLKYNHPYPFLSGLVFRATKNVACVTTNHRSRKEGKSGYTIKKLLSLWLSGFTAFSVKPLEISTFIGGIFSVIGFIYAIIIVIKKIMGTITTAGWASIVCLLLIIGGIQMILLGLIGEYIGRIYICINNAPQYVVKETVGFEK</sequence>
<evidence type="ECO:0000256" key="1">
    <source>
        <dbReference type="ARBA" id="ARBA00022475"/>
    </source>
</evidence>
<protein>
    <submittedName>
        <fullName evidence="10">Undecaprenyl-phosphate 4-deoxy-4-formamido-L-arabinose transferase</fullName>
    </submittedName>
</protein>
<evidence type="ECO:0000256" key="4">
    <source>
        <dbReference type="ARBA" id="ARBA00022692"/>
    </source>
</evidence>
<keyword evidence="5" id="KW-0448">Lipopolysaccharide biosynthesis</keyword>
<dbReference type="InterPro" id="IPR001173">
    <property type="entry name" value="Glyco_trans_2-like"/>
</dbReference>
<dbReference type="OrthoDB" id="9807778at2"/>
<dbReference type="GO" id="GO:0009103">
    <property type="term" value="P:lipopolysaccharide biosynthetic process"/>
    <property type="evidence" value="ECO:0007669"/>
    <property type="project" value="UniProtKB-KW"/>
</dbReference>
<dbReference type="RefSeq" id="WP_078933866.1">
    <property type="nucleotide sequence ID" value="NZ_FUWG01000015.1"/>
</dbReference>
<evidence type="ECO:0000256" key="3">
    <source>
        <dbReference type="ARBA" id="ARBA00022679"/>
    </source>
</evidence>
<feature type="transmembrane region" description="Helical" evidence="8">
    <location>
        <begin position="264"/>
        <end position="285"/>
    </location>
</feature>